<dbReference type="EMBL" id="JACFXU010000017">
    <property type="protein sequence ID" value="MBA6414074.1"/>
    <property type="molecule type" value="Genomic_DNA"/>
</dbReference>
<name>A0A7W2TYE6_9GAMM</name>
<evidence type="ECO:0000256" key="3">
    <source>
        <dbReference type="SAM" id="MobiDB-lite"/>
    </source>
</evidence>
<dbReference type="Proteomes" id="UP000539350">
    <property type="component" value="Unassembled WGS sequence"/>
</dbReference>
<comment type="subcellular location">
    <subcellularLocation>
        <location evidence="2">Cell outer membrane</location>
    </subcellularLocation>
</comment>
<dbReference type="GO" id="GO:0009279">
    <property type="term" value="C:cell outer membrane"/>
    <property type="evidence" value="ECO:0007669"/>
    <property type="project" value="UniProtKB-SubCell"/>
</dbReference>
<feature type="region of interest" description="Disordered" evidence="3">
    <location>
        <begin position="1"/>
        <end position="46"/>
    </location>
</feature>
<accession>A0A7W2TYE6</accession>
<dbReference type="PANTHER" id="PTHR30189">
    <property type="entry name" value="LPS-ASSEMBLY PROTEIN"/>
    <property type="match status" value="1"/>
</dbReference>
<comment type="caution">
    <text evidence="2">Lacks conserved residue(s) required for the propagation of feature annotation.</text>
</comment>
<protein>
    <recommendedName>
        <fullName evidence="2">LPS-assembly protein LptD</fullName>
    </recommendedName>
</protein>
<keyword evidence="2" id="KW-0732">Signal</keyword>
<dbReference type="GO" id="GO:0015920">
    <property type="term" value="P:lipopolysaccharide transport"/>
    <property type="evidence" value="ECO:0007669"/>
    <property type="project" value="InterPro"/>
</dbReference>
<keyword evidence="2" id="KW-0472">Membrane</keyword>
<evidence type="ECO:0000313" key="6">
    <source>
        <dbReference type="Proteomes" id="UP000539350"/>
    </source>
</evidence>
<dbReference type="Pfam" id="PF04453">
    <property type="entry name" value="LptD"/>
    <property type="match status" value="1"/>
</dbReference>
<feature type="domain" description="LptD C-terminal" evidence="4">
    <location>
        <begin position="343"/>
        <end position="717"/>
    </location>
</feature>
<reference evidence="5 6" key="1">
    <citation type="submission" date="2020-07" db="EMBL/GenBank/DDBJ databases">
        <title>Halieaceae bacterium, F7430, whole genome shotgun sequencing project.</title>
        <authorList>
            <person name="Jiang S."/>
            <person name="Liu Z.W."/>
            <person name="Du Z.J."/>
        </authorList>
    </citation>
    <scope>NUCLEOTIDE SEQUENCE [LARGE SCALE GENOMIC DNA]</scope>
    <source>
        <strain evidence="5 6">F7430</strain>
    </source>
</reference>
<organism evidence="5 6">
    <name type="scientific">Sediminihaliea albiluteola</name>
    <dbReference type="NCBI Taxonomy" id="2758564"/>
    <lineage>
        <taxon>Bacteria</taxon>
        <taxon>Pseudomonadati</taxon>
        <taxon>Pseudomonadota</taxon>
        <taxon>Gammaproteobacteria</taxon>
        <taxon>Cellvibrionales</taxon>
        <taxon>Halieaceae</taxon>
        <taxon>Sediminihaliea</taxon>
    </lineage>
</organism>
<comment type="function">
    <text evidence="2">Together with LptE, is involved in the assembly of lipopolysaccharide (LPS) at the surface of the outer membrane.</text>
</comment>
<dbReference type="RefSeq" id="WP_182174620.1">
    <property type="nucleotide sequence ID" value="NZ_JACFXU010000017.1"/>
</dbReference>
<comment type="similarity">
    <text evidence="2">Belongs to the LptD family.</text>
</comment>
<evidence type="ECO:0000313" key="5">
    <source>
        <dbReference type="EMBL" id="MBA6414074.1"/>
    </source>
</evidence>
<dbReference type="PANTHER" id="PTHR30189:SF1">
    <property type="entry name" value="LPS-ASSEMBLY PROTEIN LPTD"/>
    <property type="match status" value="1"/>
</dbReference>
<evidence type="ECO:0000256" key="1">
    <source>
        <dbReference type="ARBA" id="ARBA00023237"/>
    </source>
</evidence>
<keyword evidence="1 2" id="KW-0998">Cell outer membrane</keyword>
<gene>
    <name evidence="2" type="primary">lptD</name>
    <name evidence="5" type="ORF">H2508_13225</name>
</gene>
<dbReference type="GO" id="GO:1990351">
    <property type="term" value="C:transporter complex"/>
    <property type="evidence" value="ECO:0007669"/>
    <property type="project" value="TreeGrafter"/>
</dbReference>
<dbReference type="GO" id="GO:0043165">
    <property type="term" value="P:Gram-negative-bacterium-type cell outer membrane assembly"/>
    <property type="evidence" value="ECO:0007669"/>
    <property type="project" value="UniProtKB-UniRule"/>
</dbReference>
<keyword evidence="6" id="KW-1185">Reference proteome</keyword>
<comment type="subunit">
    <text evidence="2">Component of the lipopolysaccharide transport and assembly complex. Interacts with LptE and LptA.</text>
</comment>
<feature type="compositionally biased region" description="Polar residues" evidence="3">
    <location>
        <begin position="9"/>
        <end position="21"/>
    </location>
</feature>
<evidence type="ECO:0000256" key="2">
    <source>
        <dbReference type="HAMAP-Rule" id="MF_01411"/>
    </source>
</evidence>
<evidence type="ECO:0000259" key="4">
    <source>
        <dbReference type="Pfam" id="PF04453"/>
    </source>
</evidence>
<dbReference type="AlphaFoldDB" id="A0A7W2TYE6"/>
<dbReference type="InterPro" id="IPR007543">
    <property type="entry name" value="LptD_C"/>
</dbReference>
<comment type="caution">
    <text evidence="5">The sequence shown here is derived from an EMBL/GenBank/DDBJ whole genome shotgun (WGS) entry which is preliminary data.</text>
</comment>
<proteinExistence type="inferred from homology"/>
<dbReference type="InterPro" id="IPR020889">
    <property type="entry name" value="LipoPS_assembly_LptD"/>
</dbReference>
<sequence>MAAPLLTAAQEQGNEDCTANPRSAACAPHASESDGGAGSPPVAEGKAIAPANYPLDWVPASELPKALRDEECEACGGRYIDPLADSDTATKPEHSDLNATARSSSLQGDEVFLHGGVAVQQGYRRLQGQEAYFNRGDNTGTLSGDITLREPGLLLKGQEGSFSSDTGEASISNSQFVLHQQHIHGAAQTLRRDDQGLLHIEQGSLSYCAPGENDWSIHASSIELDLEEGLGTVRNAKVKVGEVPVLYLPWLRFPLDDRRRTGFLWPDIGSDTRGGANVAVPLYLNLAPNYDALLTPRYIQERGFNQEAKLRYFSPEVGFWSAGGAFMASDKRFKDERPDLNSHDRWLGKIEHNGLFQKRWRSHVDYSKASDVDYLKDLETSNLEVKRKTNLLQLGSLDYLGDKWLVGMDFQQYQSLADDINNDYKKLPQITAQYRGDYNPFEFEPILLGQYSYFDSNDERRVTGQRIYTEAGLTYPMLWEYGFFKPTAKYRFLEYELTNGSQQIFDNDSPSASSALLSLDGGLYFERPTKLGNLGLLQTLEPRLYYLYSEYENQQDQPDFDSAELTFSYNQLFRETRFSGRDRLDDANQVSIGLTTRYISEDDGREHLNASLGQIFYLEDRRIRLDPLDQTLDRSGSELAAEVNFYPNERLTLRSSLVWDPYSGNMNAGNVQAGYTANDGSVFNLGYSYRRPLTFATLQPVTEQASASAYIPLGNRWALFGALNYSVEANTSIEDMVGVEYDTCCWQVRLVHLRYFDNVSGENPNFNSPNLEREYSTQVQIVLKGMGGFGSRVTGLMEDMIRGFKEREY</sequence>
<dbReference type="HAMAP" id="MF_01411">
    <property type="entry name" value="LPS_assembly_LptD"/>
    <property type="match status" value="1"/>
</dbReference>
<dbReference type="InterPro" id="IPR050218">
    <property type="entry name" value="LptD"/>
</dbReference>